<reference evidence="2 5" key="1">
    <citation type="submission" date="2015-09" db="EMBL/GenBank/DDBJ databases">
        <title>Genome announcement of multiple Pseudomonas syringae strains.</title>
        <authorList>
            <person name="Thakur S."/>
            <person name="Wang P.W."/>
            <person name="Gong Y."/>
            <person name="Weir B.S."/>
            <person name="Guttman D.S."/>
        </authorList>
    </citation>
    <scope>NUCLEOTIDE SEQUENCE [LARGE SCALE GENOMIC DNA]</scope>
    <source>
        <strain evidence="2 5">ICMP4455</strain>
    </source>
</reference>
<dbReference type="PATRIC" id="fig|129137.4.peg.2943"/>
<evidence type="ECO:0000313" key="5">
    <source>
        <dbReference type="Proteomes" id="UP000050490"/>
    </source>
</evidence>
<dbReference type="Proteomes" id="UP000275613">
    <property type="component" value="Unassembled WGS sequence"/>
</dbReference>
<dbReference type="RefSeq" id="WP_057422428.1">
    <property type="nucleotide sequence ID" value="NZ_BMZW01000049.1"/>
</dbReference>
<evidence type="ECO:0000259" key="1">
    <source>
        <dbReference type="Pfam" id="PF22275"/>
    </source>
</evidence>
<dbReference type="Proteomes" id="UP000050490">
    <property type="component" value="Unassembled WGS sequence"/>
</dbReference>
<dbReference type="InterPro" id="IPR054232">
    <property type="entry name" value="DUF6957"/>
</dbReference>
<evidence type="ECO:0000313" key="4">
    <source>
        <dbReference type="EMBL" id="RMO62553.1"/>
    </source>
</evidence>
<dbReference type="EMBL" id="LJQI01000399">
    <property type="protein sequence ID" value="KPX20982.1"/>
    <property type="molecule type" value="Genomic_DNA"/>
</dbReference>
<dbReference type="EMBL" id="RBPV01000130">
    <property type="protein sequence ID" value="RMO62553.1"/>
    <property type="molecule type" value="Genomic_DNA"/>
</dbReference>
<sequence>MQDQVSRMFGPGEVMFGSSLALKEVISLTSSRFPDQSICIVDNWFWIDLEAPAQVIEQMAAQGQRPVMLLAFDVLFSSSGASRPGEWLRTTPLVAFTDNMFFRTRHTLYVLMGPGRRNTAPLSIILRLFSSERDGY</sequence>
<gene>
    <name evidence="2" type="ORF">ALO70_200127</name>
    <name evidence="4" type="ORF">ALQ39_00968</name>
    <name evidence="3" type="ORF">ALQ86_03698</name>
</gene>
<dbReference type="EMBL" id="RBOA01000116">
    <property type="protein sequence ID" value="RMM02424.1"/>
    <property type="molecule type" value="Genomic_DNA"/>
</dbReference>
<evidence type="ECO:0000313" key="7">
    <source>
        <dbReference type="Proteomes" id="UP000275613"/>
    </source>
</evidence>
<dbReference type="Proteomes" id="UP000272627">
    <property type="component" value="Unassembled WGS sequence"/>
</dbReference>
<reference evidence="6 7" key="2">
    <citation type="submission" date="2018-08" db="EMBL/GenBank/DDBJ databases">
        <title>Recombination of ecologically and evolutionarily significant loci maintains genetic cohesion in the Pseudomonas syringae species complex.</title>
        <authorList>
            <person name="Dillon M."/>
            <person name="Thakur S."/>
            <person name="Almeida R.N.D."/>
            <person name="Weir B.S."/>
            <person name="Guttman D.S."/>
        </authorList>
    </citation>
    <scope>NUCLEOTIDE SEQUENCE [LARGE SCALE GENOMIC DNA]</scope>
    <source>
        <strain evidence="4 7">ICMP 4316</strain>
        <strain evidence="3 6">ICMP 8636</strain>
    </source>
</reference>
<evidence type="ECO:0000313" key="6">
    <source>
        <dbReference type="Proteomes" id="UP000272627"/>
    </source>
</evidence>
<accession>A0A0P9PJW3</accession>
<evidence type="ECO:0000313" key="2">
    <source>
        <dbReference type="EMBL" id="KPX20982.1"/>
    </source>
</evidence>
<dbReference type="Pfam" id="PF22275">
    <property type="entry name" value="DUF6957"/>
    <property type="match status" value="1"/>
</dbReference>
<dbReference type="AlphaFoldDB" id="A0A0P9PJW3"/>
<evidence type="ECO:0000313" key="3">
    <source>
        <dbReference type="EMBL" id="RMM02424.1"/>
    </source>
</evidence>
<name>A0A0P9PJW3_PSEA0</name>
<organism evidence="2 5">
    <name type="scientific">Pseudomonas amygdali pv. eriobotryae</name>
    <dbReference type="NCBI Taxonomy" id="129137"/>
    <lineage>
        <taxon>Bacteria</taxon>
        <taxon>Pseudomonadati</taxon>
        <taxon>Pseudomonadota</taxon>
        <taxon>Gammaproteobacteria</taxon>
        <taxon>Pseudomonadales</taxon>
        <taxon>Pseudomonadaceae</taxon>
        <taxon>Pseudomonas</taxon>
        <taxon>Pseudomonas amygdali</taxon>
    </lineage>
</organism>
<proteinExistence type="predicted"/>
<feature type="domain" description="DUF6957" evidence="1">
    <location>
        <begin position="17"/>
        <end position="126"/>
    </location>
</feature>
<protein>
    <recommendedName>
        <fullName evidence="1">DUF6957 domain-containing protein</fullName>
    </recommendedName>
</protein>
<comment type="caution">
    <text evidence="2">The sequence shown here is derived from an EMBL/GenBank/DDBJ whole genome shotgun (WGS) entry which is preliminary data.</text>
</comment>